<dbReference type="CDD" id="cd03028">
    <property type="entry name" value="GRX_PICOT_like"/>
    <property type="match status" value="2"/>
</dbReference>
<sequence length="343" mass="36383">MVFNVASEKELQHILRAHPQTVVHFWARWCEPCAFLDTVLEAIVSDAPSLAVVRVEAEELPELSERYDVSVVPYFAFFKDGQLVDTLEGASAADLSSKALALGARASMPSNGTPATDAAVAAIAPVTKAAPAVAGDERLRVLVQRSPIMLFMKGSPDAPQCGFSAKVVAALRAVGADFDSFDILGDAGVRQGLKAYSNWPTFPQLYVAGELLGGCDIVLELAASGELAAELAAAGAPGDADRTAQLTALVNSSPIMLVMKGTPEEPRCGFSRKVVDALRSTGTAFGTFDILSDQDVRARLKEYSNWPTYPQLYVKGQLLGGCDIVLEMAADGSLKETITEMLA</sequence>
<dbReference type="PROSITE" id="PS51354">
    <property type="entry name" value="GLUTAREDOXIN_2"/>
    <property type="match status" value="2"/>
</dbReference>
<reference evidence="8" key="1">
    <citation type="submission" date="2015-08" db="EMBL/GenBank/DDBJ databases">
        <authorList>
            <person name="Babu N.S."/>
            <person name="Beckwith C.J."/>
            <person name="Beseler K.G."/>
            <person name="Brison A."/>
            <person name="Carone J.V."/>
            <person name="Caskin T.P."/>
            <person name="Diamond M."/>
            <person name="Durham M.E."/>
            <person name="Foxe J.M."/>
            <person name="Go M."/>
            <person name="Henderson B.A."/>
            <person name="Jones I.B."/>
            <person name="McGettigan J.A."/>
            <person name="Micheletti S.J."/>
            <person name="Nasrallah M.E."/>
            <person name="Ortiz D."/>
            <person name="Piller C.R."/>
            <person name="Privatt S.R."/>
            <person name="Schneider S.L."/>
            <person name="Sharp S."/>
            <person name="Smith T.C."/>
            <person name="Stanton J.D."/>
            <person name="Ullery H.E."/>
            <person name="Wilson R.J."/>
            <person name="Serrano M.G."/>
            <person name="Buck G."/>
            <person name="Lee V."/>
            <person name="Wang Y."/>
            <person name="Carvalho R."/>
            <person name="Voegtly L."/>
            <person name="Shi R."/>
            <person name="Duckworth R."/>
            <person name="Johnson A."/>
            <person name="Loviza R."/>
            <person name="Walstead R."/>
            <person name="Shah Z."/>
            <person name="Kiflezghi M."/>
            <person name="Wade K."/>
            <person name="Ball S.L."/>
            <person name="Bradley K.W."/>
            <person name="Asai D.J."/>
            <person name="Bowman C.A."/>
            <person name="Russell D.A."/>
            <person name="Pope W.H."/>
            <person name="Jacobs-Sera D."/>
            <person name="Hendrix R.W."/>
            <person name="Hatfull G.F."/>
        </authorList>
    </citation>
    <scope>NUCLEOTIDE SEQUENCE</scope>
</reference>
<evidence type="ECO:0000259" key="6">
    <source>
        <dbReference type="Pfam" id="PF00462"/>
    </source>
</evidence>
<evidence type="ECO:0000256" key="3">
    <source>
        <dbReference type="ARBA" id="ARBA00023004"/>
    </source>
</evidence>
<dbReference type="GO" id="GO:0005829">
    <property type="term" value="C:cytosol"/>
    <property type="evidence" value="ECO:0007669"/>
    <property type="project" value="TreeGrafter"/>
</dbReference>
<dbReference type="FunFam" id="3.40.30.10:FF:000012">
    <property type="entry name" value="Monothiol glutaredoxin"/>
    <property type="match status" value="2"/>
</dbReference>
<dbReference type="GO" id="GO:0005634">
    <property type="term" value="C:nucleus"/>
    <property type="evidence" value="ECO:0007669"/>
    <property type="project" value="TreeGrafter"/>
</dbReference>
<feature type="domain" description="Glutaredoxin" evidence="6">
    <location>
        <begin position="255"/>
        <end position="318"/>
    </location>
</feature>
<dbReference type="EMBL" id="GDKF01001796">
    <property type="protein sequence ID" value="JAT76826.1"/>
    <property type="molecule type" value="Transcribed_RNA"/>
</dbReference>
<dbReference type="Pfam" id="PF00085">
    <property type="entry name" value="Thioredoxin"/>
    <property type="match status" value="1"/>
</dbReference>
<dbReference type="Gene3D" id="3.40.30.10">
    <property type="entry name" value="Glutaredoxin"/>
    <property type="match status" value="3"/>
</dbReference>
<dbReference type="InterPro" id="IPR002109">
    <property type="entry name" value="Glutaredoxin"/>
</dbReference>
<organism evidence="8">
    <name type="scientific">Auxenochlorella protothecoides</name>
    <name type="common">Green microalga</name>
    <name type="synonym">Chlorella protothecoides</name>
    <dbReference type="NCBI Taxonomy" id="3075"/>
    <lineage>
        <taxon>Eukaryota</taxon>
        <taxon>Viridiplantae</taxon>
        <taxon>Chlorophyta</taxon>
        <taxon>core chlorophytes</taxon>
        <taxon>Trebouxiophyceae</taxon>
        <taxon>Chlorellales</taxon>
        <taxon>Chlorellaceae</taxon>
        <taxon>Auxenochlorella</taxon>
    </lineage>
</organism>
<dbReference type="InterPro" id="IPR036249">
    <property type="entry name" value="Thioredoxin-like_sf"/>
</dbReference>
<dbReference type="GO" id="GO:0051536">
    <property type="term" value="F:iron-sulfur cluster binding"/>
    <property type="evidence" value="ECO:0007669"/>
    <property type="project" value="UniProtKB-KW"/>
</dbReference>
<dbReference type="GO" id="GO:0046872">
    <property type="term" value="F:metal ion binding"/>
    <property type="evidence" value="ECO:0007669"/>
    <property type="project" value="UniProtKB-KW"/>
</dbReference>
<comment type="similarity">
    <text evidence="1">Belongs to the glutaredoxin family. CGFS subfamily.</text>
</comment>
<dbReference type="NCBIfam" id="TIGR00365">
    <property type="entry name" value="Grx4 family monothiol glutaredoxin"/>
    <property type="match status" value="2"/>
</dbReference>
<dbReference type="PANTHER" id="PTHR10293">
    <property type="entry name" value="GLUTAREDOXIN FAMILY MEMBER"/>
    <property type="match status" value="1"/>
</dbReference>
<accession>A0A1D2AC83</accession>
<dbReference type="InterPro" id="IPR033658">
    <property type="entry name" value="GRX_PICOT-like"/>
</dbReference>
<evidence type="ECO:0008006" key="9">
    <source>
        <dbReference type="Google" id="ProtNLM"/>
    </source>
</evidence>
<dbReference type="EMBL" id="GDKF01009911">
    <property type="protein sequence ID" value="JAT68711.1"/>
    <property type="molecule type" value="Transcribed_RNA"/>
</dbReference>
<keyword evidence="4" id="KW-0411">Iron-sulfur</keyword>
<dbReference type="AlphaFoldDB" id="A0A1D2AC83"/>
<dbReference type="Pfam" id="PF00462">
    <property type="entry name" value="Glutaredoxin"/>
    <property type="match status" value="2"/>
</dbReference>
<name>A0A1D2AC83_AUXPR</name>
<keyword evidence="2" id="KW-0479">Metal-binding</keyword>
<gene>
    <name evidence="7" type="ORF">g.49104</name>
    <name evidence="8" type="ORF">g.49115</name>
</gene>
<dbReference type="InterPro" id="IPR017937">
    <property type="entry name" value="Thioredoxin_CS"/>
</dbReference>
<dbReference type="InterPro" id="IPR013766">
    <property type="entry name" value="Thioredoxin_domain"/>
</dbReference>
<dbReference type="InterPro" id="IPR004480">
    <property type="entry name" value="Monothiol_GRX-rel"/>
</dbReference>
<evidence type="ECO:0000313" key="7">
    <source>
        <dbReference type="EMBL" id="JAT68711.1"/>
    </source>
</evidence>
<dbReference type="PANTHER" id="PTHR10293:SF73">
    <property type="entry name" value="GLUTAREDOXIN-3"/>
    <property type="match status" value="1"/>
</dbReference>
<evidence type="ECO:0000256" key="4">
    <source>
        <dbReference type="ARBA" id="ARBA00023014"/>
    </source>
</evidence>
<feature type="domain" description="Thioredoxin" evidence="5">
    <location>
        <begin position="8"/>
        <end position="96"/>
    </location>
</feature>
<evidence type="ECO:0000313" key="8">
    <source>
        <dbReference type="EMBL" id="JAT76826.1"/>
    </source>
</evidence>
<evidence type="ECO:0000256" key="1">
    <source>
        <dbReference type="ARBA" id="ARBA00008983"/>
    </source>
</evidence>
<dbReference type="CDD" id="cd02984">
    <property type="entry name" value="TRX_PICOT"/>
    <property type="match status" value="1"/>
</dbReference>
<dbReference type="GO" id="GO:0006879">
    <property type="term" value="P:intracellular iron ion homeostasis"/>
    <property type="evidence" value="ECO:0007669"/>
    <property type="project" value="TreeGrafter"/>
</dbReference>
<proteinExistence type="inferred from homology"/>
<dbReference type="PROSITE" id="PS00194">
    <property type="entry name" value="THIOREDOXIN_1"/>
    <property type="match status" value="1"/>
</dbReference>
<feature type="domain" description="Glutaredoxin" evidence="6">
    <location>
        <begin position="148"/>
        <end position="211"/>
    </location>
</feature>
<protein>
    <recommendedName>
        <fullName evidence="9">Monothiol glutaredoxin-S17</fullName>
    </recommendedName>
</protein>
<evidence type="ECO:0000259" key="5">
    <source>
        <dbReference type="Pfam" id="PF00085"/>
    </source>
</evidence>
<evidence type="ECO:0000256" key="2">
    <source>
        <dbReference type="ARBA" id="ARBA00022723"/>
    </source>
</evidence>
<dbReference type="SUPFAM" id="SSF52833">
    <property type="entry name" value="Thioredoxin-like"/>
    <property type="match status" value="3"/>
</dbReference>
<keyword evidence="3" id="KW-0408">Iron</keyword>